<evidence type="ECO:0000313" key="2">
    <source>
        <dbReference type="EMBL" id="SCM71105.1"/>
    </source>
</evidence>
<feature type="region of interest" description="Disordered" evidence="1">
    <location>
        <begin position="30"/>
        <end position="52"/>
    </location>
</feature>
<evidence type="ECO:0000256" key="1">
    <source>
        <dbReference type="SAM" id="MobiDB-lite"/>
    </source>
</evidence>
<dbReference type="AlphaFoldDB" id="A0A212L0P6"/>
<dbReference type="EMBL" id="FMJC01000001">
    <property type="protein sequence ID" value="SCM71105.1"/>
    <property type="molecule type" value="Genomic_DNA"/>
</dbReference>
<protein>
    <submittedName>
        <fullName evidence="2">Uncharacterized protein</fullName>
    </submittedName>
</protein>
<feature type="compositionally biased region" description="Basic and acidic residues" evidence="1">
    <location>
        <begin position="30"/>
        <end position="41"/>
    </location>
</feature>
<accession>A0A212L0P6</accession>
<name>A0A212L0P6_9BACT</name>
<reference evidence="2" key="1">
    <citation type="submission" date="2016-08" db="EMBL/GenBank/DDBJ databases">
        <authorList>
            <person name="Seilhamer J.J."/>
        </authorList>
    </citation>
    <scope>NUCLEOTIDE SEQUENCE</scope>
    <source>
        <strain evidence="2">86-1</strain>
    </source>
</reference>
<organism evidence="2">
    <name type="scientific">uncultured Desulfovibrio sp</name>
    <dbReference type="NCBI Taxonomy" id="167968"/>
    <lineage>
        <taxon>Bacteria</taxon>
        <taxon>Pseudomonadati</taxon>
        <taxon>Thermodesulfobacteriota</taxon>
        <taxon>Desulfovibrionia</taxon>
        <taxon>Desulfovibrionales</taxon>
        <taxon>Desulfovibrionaceae</taxon>
        <taxon>Desulfovibrio</taxon>
        <taxon>environmental samples</taxon>
    </lineage>
</organism>
<proteinExistence type="predicted"/>
<gene>
    <name evidence="2" type="ORF">KL86DES1_10868</name>
</gene>
<sequence>MGPPYSAAAQYMFSQYLFTQQVFNRFLRQDQKKRQLPKKNDTLSCPSGTKADKRRTIRQMRAACAVCRG</sequence>